<dbReference type="AlphaFoldDB" id="A0A6N4VJG8"/>
<dbReference type="PANTHER" id="PTHR30143:SF0">
    <property type="entry name" value="2-KETO-4-PENTENOATE HYDRATASE"/>
    <property type="match status" value="1"/>
</dbReference>
<dbReference type="PANTHER" id="PTHR30143">
    <property type="entry name" value="ACID HYDRATASE"/>
    <property type="match status" value="1"/>
</dbReference>
<gene>
    <name evidence="3" type="ORF">MPOR_53440</name>
</gene>
<name>A0A6N4VJG8_9MYCO</name>
<feature type="domain" description="Fumarylacetoacetase-like C-terminal" evidence="2">
    <location>
        <begin position="103"/>
        <end position="257"/>
    </location>
</feature>
<accession>A0A6N4VJG8</accession>
<dbReference type="Gene3D" id="3.90.850.10">
    <property type="entry name" value="Fumarylacetoacetase-like, C-terminal domain"/>
    <property type="match status" value="1"/>
</dbReference>
<dbReference type="Proteomes" id="UP000466785">
    <property type="component" value="Chromosome"/>
</dbReference>
<dbReference type="GO" id="GO:0008684">
    <property type="term" value="F:2-oxopent-4-enoate hydratase activity"/>
    <property type="evidence" value="ECO:0007669"/>
    <property type="project" value="TreeGrafter"/>
</dbReference>
<dbReference type="InterPro" id="IPR011234">
    <property type="entry name" value="Fumarylacetoacetase-like_C"/>
</dbReference>
<reference evidence="3 4" key="1">
    <citation type="journal article" date="2019" name="Emerg. Microbes Infect.">
        <title>Comprehensive subspecies identification of 175 nontuberculous mycobacteria species based on 7547 genomic profiles.</title>
        <authorList>
            <person name="Matsumoto Y."/>
            <person name="Kinjo T."/>
            <person name="Motooka D."/>
            <person name="Nabeya D."/>
            <person name="Jung N."/>
            <person name="Uechi K."/>
            <person name="Horii T."/>
            <person name="Iida T."/>
            <person name="Fujita J."/>
            <person name="Nakamura S."/>
        </authorList>
    </citation>
    <scope>NUCLEOTIDE SEQUENCE [LARGE SCALE GENOMIC DNA]</scope>
    <source>
        <strain evidence="3 4">JCM 12603</strain>
    </source>
</reference>
<organism evidence="3 4">
    <name type="scientific">Mycolicibacterium poriferae</name>
    <dbReference type="NCBI Taxonomy" id="39694"/>
    <lineage>
        <taxon>Bacteria</taxon>
        <taxon>Bacillati</taxon>
        <taxon>Actinomycetota</taxon>
        <taxon>Actinomycetes</taxon>
        <taxon>Mycobacteriales</taxon>
        <taxon>Mycobacteriaceae</taxon>
        <taxon>Mycolicibacterium</taxon>
    </lineage>
</organism>
<keyword evidence="4" id="KW-1185">Reference proteome</keyword>
<dbReference type="SUPFAM" id="SSF56529">
    <property type="entry name" value="FAH"/>
    <property type="match status" value="1"/>
</dbReference>
<evidence type="ECO:0000256" key="1">
    <source>
        <dbReference type="ARBA" id="ARBA00023239"/>
    </source>
</evidence>
<dbReference type="InterPro" id="IPR050772">
    <property type="entry name" value="Hydratase-Decarb/MhpD_sf"/>
</dbReference>
<dbReference type="RefSeq" id="WP_163679367.1">
    <property type="nucleotide sequence ID" value="NZ_AP022570.1"/>
</dbReference>
<evidence type="ECO:0000313" key="3">
    <source>
        <dbReference type="EMBL" id="BBX54318.1"/>
    </source>
</evidence>
<dbReference type="Pfam" id="PF01557">
    <property type="entry name" value="FAA_hydrolase"/>
    <property type="match status" value="1"/>
</dbReference>
<dbReference type="EMBL" id="AP022570">
    <property type="protein sequence ID" value="BBX54318.1"/>
    <property type="molecule type" value="Genomic_DNA"/>
</dbReference>
<dbReference type="GO" id="GO:0005737">
    <property type="term" value="C:cytoplasm"/>
    <property type="evidence" value="ECO:0007669"/>
    <property type="project" value="TreeGrafter"/>
</dbReference>
<dbReference type="KEGG" id="mpof:MPOR_53440"/>
<keyword evidence="1" id="KW-0456">Lyase</keyword>
<sequence length="261" mass="28081">MLRDEVRERLAADLAQAERSRVPISPLTDGQPDIDVVDAYEIQLINIRQRVAEGARVIGHKVGLSSEAMQKMMNVDEPDYGHLLDEMQVFEGTPVRSDRYLCPRVEVEVGFILADDLPGAGCTEDDVLAATAAFAPAIELIDTRITNWQIKLCDTIADNASSAGWVLGEARVSPKDVDIKAIDAVLTNNGEVVAEGRSDAVLGNPVTAVAWLARKVESFGVRLRAGDIVLPGSCTRAIDAPPGSHFVAEFSGLGSVQLSFE</sequence>
<protein>
    <submittedName>
        <fullName evidence="3">2-keto-4-pentenoate hydratase</fullName>
    </submittedName>
</protein>
<evidence type="ECO:0000259" key="2">
    <source>
        <dbReference type="Pfam" id="PF01557"/>
    </source>
</evidence>
<proteinExistence type="predicted"/>
<dbReference type="InterPro" id="IPR036663">
    <property type="entry name" value="Fumarylacetoacetase_C_sf"/>
</dbReference>
<evidence type="ECO:0000313" key="4">
    <source>
        <dbReference type="Proteomes" id="UP000466785"/>
    </source>
</evidence>